<feature type="transmembrane region" description="Helical" evidence="8">
    <location>
        <begin position="349"/>
        <end position="370"/>
    </location>
</feature>
<comment type="subcellular location">
    <subcellularLocation>
        <location evidence="1">Cell membrane</location>
        <topology evidence="1">Multi-pass membrane protein</topology>
    </subcellularLocation>
</comment>
<dbReference type="SUPFAM" id="SSF53850">
    <property type="entry name" value="Periplasmic binding protein-like II"/>
    <property type="match status" value="1"/>
</dbReference>
<dbReference type="AlphaFoldDB" id="A0A4E0S115"/>
<evidence type="ECO:0000256" key="2">
    <source>
        <dbReference type="ARBA" id="ARBA00022475"/>
    </source>
</evidence>
<organism evidence="9 10">
    <name type="scientific">Diachasma alloeum</name>
    <dbReference type="NCBI Taxonomy" id="454923"/>
    <lineage>
        <taxon>Eukaryota</taxon>
        <taxon>Metazoa</taxon>
        <taxon>Ecdysozoa</taxon>
        <taxon>Arthropoda</taxon>
        <taxon>Hexapoda</taxon>
        <taxon>Insecta</taxon>
        <taxon>Pterygota</taxon>
        <taxon>Neoptera</taxon>
        <taxon>Endopterygota</taxon>
        <taxon>Hymenoptera</taxon>
        <taxon>Apocrita</taxon>
        <taxon>Ichneumonoidea</taxon>
        <taxon>Braconidae</taxon>
        <taxon>Opiinae</taxon>
        <taxon>Diachasma</taxon>
    </lineage>
</organism>
<evidence type="ECO:0000256" key="5">
    <source>
        <dbReference type="ARBA" id="ARBA00023136"/>
    </source>
</evidence>
<evidence type="ECO:0000256" key="7">
    <source>
        <dbReference type="ARBA" id="ARBA00023180"/>
    </source>
</evidence>
<dbReference type="Gene3D" id="3.40.190.10">
    <property type="entry name" value="Periplasmic binding protein-like II"/>
    <property type="match status" value="1"/>
</dbReference>
<keyword evidence="6 9" id="KW-0675">Receptor</keyword>
<keyword evidence="4 8" id="KW-1133">Transmembrane helix</keyword>
<dbReference type="Proteomes" id="UP000297026">
    <property type="component" value="Unassembled WGS sequence"/>
</dbReference>
<dbReference type="OrthoDB" id="7696986at2759"/>
<evidence type="ECO:0000256" key="3">
    <source>
        <dbReference type="ARBA" id="ARBA00022692"/>
    </source>
</evidence>
<dbReference type="EMBL" id="ML158611">
    <property type="protein sequence ID" value="THK33010.1"/>
    <property type="molecule type" value="Genomic_DNA"/>
</dbReference>
<evidence type="ECO:0000313" key="9">
    <source>
        <dbReference type="EMBL" id="THK33010.1"/>
    </source>
</evidence>
<dbReference type="PANTHER" id="PTHR42643:SF38">
    <property type="entry name" value="IONOTROPIC RECEPTOR 100A"/>
    <property type="match status" value="1"/>
</dbReference>
<sequence>MKTPWQCGSIEHVVIVMCIGKLGAFNPLEPVWLKDLLHYIEHNDDEYHQVIFIASEHTGTSFENYWIQRIQQTIMATYPTIRLNVERPSDADEWSYHGIDATSTLLISVDDAEVPRLDISKQTISVMKKLSLNKKRAKYLIIFLSSERTQNFSILLRYGWKIQMMDLVILEIVSSRREMITISESSIDDHSSLVIHYFNPFLNLMVRKPYEPGIEWFPNLMSNMHGYPLKIGIRHQPPFSEVTWDEKANCVSMSGWDITVIQEVAAKMNFTLQILPQLTNFSEIIEDNSSYGLFNLLSSGKVDILASVNPHYTEDMEENLYRSEMIFRDQLCAVIPVKNTTRILFPTEIIEAFISTIGILSIFWVSTLLFKFRRSWSVFDIFRMLFGIPKHINHSSLKLAQRLMIKIILIVSLFYCVRIYACLTEIIIDVDHEVEIENFDDLDRSGLIPVVSAYLLNRTFGNVDENDRALINLKNKAVATTAIWDCPSHADRFKNVTCLMTRNAVQILMKSTYQPGERILKISKACFWSDSYSFLVRSGSPIRKRMDYIINLLSEVGLKIMWFRNDTRIKLWEIDREDELIWDEMKYHPTSPLREQLTIVALFGFTTATITFIGELLWYHWLKKWKKTIKLFR</sequence>
<evidence type="ECO:0000256" key="1">
    <source>
        <dbReference type="ARBA" id="ARBA00004651"/>
    </source>
</evidence>
<protein>
    <submittedName>
        <fullName evidence="9">Ionotropic receptor 125</fullName>
    </submittedName>
</protein>
<name>A0A4E0S115_9HYME</name>
<evidence type="ECO:0000313" key="10">
    <source>
        <dbReference type="Proteomes" id="UP000297026"/>
    </source>
</evidence>
<evidence type="ECO:0000256" key="8">
    <source>
        <dbReference type="SAM" id="Phobius"/>
    </source>
</evidence>
<evidence type="ECO:0000256" key="4">
    <source>
        <dbReference type="ARBA" id="ARBA00022989"/>
    </source>
</evidence>
<keyword evidence="3 8" id="KW-0812">Transmembrane</keyword>
<dbReference type="PANTHER" id="PTHR42643">
    <property type="entry name" value="IONOTROPIC RECEPTOR 20A-RELATED"/>
    <property type="match status" value="1"/>
</dbReference>
<dbReference type="InterPro" id="IPR052192">
    <property type="entry name" value="Insect_Ionotropic_Sensory_Rcpt"/>
</dbReference>
<evidence type="ECO:0000256" key="6">
    <source>
        <dbReference type="ARBA" id="ARBA00023170"/>
    </source>
</evidence>
<accession>A0A4E0S115</accession>
<keyword evidence="2" id="KW-1003">Cell membrane</keyword>
<proteinExistence type="predicted"/>
<reference evidence="9" key="1">
    <citation type="submission" date="2019-02" db="EMBL/GenBank/DDBJ databases">
        <title>Genome of the parasitoid wasp Diachasma alloeum, an emerging model for ecological speciation and transitions to asexual reproduction.</title>
        <authorList>
            <person name="Robertson H.M."/>
            <person name="Walden K.K."/>
            <person name="Tvedte E.S."/>
            <person name="Hood G.R."/>
            <person name="Feder J.L."/>
            <person name="Forbes A.A."/>
            <person name="Logsdon J.M."/>
            <person name="Mcelroy K.E."/>
        </authorList>
    </citation>
    <scope>NUCLEOTIDE SEQUENCE [LARGE SCALE GENOMIC DNA]</scope>
    <source>
        <strain evidence="9">Michigan</strain>
    </source>
</reference>
<feature type="transmembrane region" description="Helical" evidence="8">
    <location>
        <begin position="599"/>
        <end position="622"/>
    </location>
</feature>
<feature type="transmembrane region" description="Helical" evidence="8">
    <location>
        <begin position="403"/>
        <end position="421"/>
    </location>
</feature>
<keyword evidence="5 8" id="KW-0472">Membrane</keyword>
<gene>
    <name evidence="9" type="primary">Ir125</name>
    <name evidence="9" type="ORF">DALL_DALL000187</name>
</gene>
<keyword evidence="10" id="KW-1185">Reference proteome</keyword>
<dbReference type="GO" id="GO:0005886">
    <property type="term" value="C:plasma membrane"/>
    <property type="evidence" value="ECO:0007669"/>
    <property type="project" value="UniProtKB-SubCell"/>
</dbReference>
<keyword evidence="7" id="KW-0325">Glycoprotein</keyword>